<keyword evidence="11" id="KW-1185">Reference proteome</keyword>
<dbReference type="SMART" id="SM00448">
    <property type="entry name" value="REC"/>
    <property type="match status" value="1"/>
</dbReference>
<dbReference type="Pfam" id="PF00486">
    <property type="entry name" value="Trans_reg_C"/>
    <property type="match status" value="1"/>
</dbReference>
<dbReference type="InterPro" id="IPR039420">
    <property type="entry name" value="WalR-like"/>
</dbReference>
<evidence type="ECO:0000256" key="5">
    <source>
        <dbReference type="ARBA" id="ARBA00024867"/>
    </source>
</evidence>
<organism evidence="10 11">
    <name type="scientific">Emergencia timonensis</name>
    <dbReference type="NCBI Taxonomy" id="1776384"/>
    <lineage>
        <taxon>Bacteria</taxon>
        <taxon>Bacillati</taxon>
        <taxon>Bacillota</taxon>
        <taxon>Clostridia</taxon>
        <taxon>Peptostreptococcales</taxon>
        <taxon>Anaerovoracaceae</taxon>
        <taxon>Emergencia</taxon>
    </lineage>
</organism>
<dbReference type="Gene3D" id="3.40.50.2300">
    <property type="match status" value="1"/>
</dbReference>
<dbReference type="GO" id="GO:0000156">
    <property type="term" value="F:phosphorelay response regulator activity"/>
    <property type="evidence" value="ECO:0007669"/>
    <property type="project" value="TreeGrafter"/>
</dbReference>
<dbReference type="Proteomes" id="UP000284841">
    <property type="component" value="Unassembled WGS sequence"/>
</dbReference>
<evidence type="ECO:0000259" key="9">
    <source>
        <dbReference type="PROSITE" id="PS51755"/>
    </source>
</evidence>
<dbReference type="GO" id="GO:0005829">
    <property type="term" value="C:cytosol"/>
    <property type="evidence" value="ECO:0007669"/>
    <property type="project" value="TreeGrafter"/>
</dbReference>
<dbReference type="InterPro" id="IPR016032">
    <property type="entry name" value="Sig_transdc_resp-reg_C-effctor"/>
</dbReference>
<evidence type="ECO:0000256" key="2">
    <source>
        <dbReference type="ARBA" id="ARBA00023015"/>
    </source>
</evidence>
<evidence type="ECO:0000313" key="10">
    <source>
        <dbReference type="EMBL" id="RHJ88314.1"/>
    </source>
</evidence>
<dbReference type="SUPFAM" id="SSF52172">
    <property type="entry name" value="CheY-like"/>
    <property type="match status" value="1"/>
</dbReference>
<dbReference type="SMART" id="SM00862">
    <property type="entry name" value="Trans_reg_C"/>
    <property type="match status" value="1"/>
</dbReference>
<dbReference type="OrthoDB" id="9803564at2"/>
<dbReference type="PANTHER" id="PTHR48111">
    <property type="entry name" value="REGULATOR OF RPOS"/>
    <property type="match status" value="1"/>
</dbReference>
<feature type="modified residue" description="4-aspartylphosphate" evidence="6">
    <location>
        <position position="52"/>
    </location>
</feature>
<feature type="domain" description="OmpR/PhoB-type" evidence="9">
    <location>
        <begin position="126"/>
        <end position="225"/>
    </location>
</feature>
<dbReference type="RefSeq" id="WP_118334947.1">
    <property type="nucleotide sequence ID" value="NZ_AP025567.1"/>
</dbReference>
<dbReference type="CDD" id="cd00383">
    <property type="entry name" value="trans_reg_C"/>
    <property type="match status" value="1"/>
</dbReference>
<keyword evidence="4" id="KW-0804">Transcription</keyword>
<dbReference type="Gene3D" id="1.10.10.10">
    <property type="entry name" value="Winged helix-like DNA-binding domain superfamily/Winged helix DNA-binding domain"/>
    <property type="match status" value="1"/>
</dbReference>
<dbReference type="Gene3D" id="6.10.250.690">
    <property type="match status" value="1"/>
</dbReference>
<dbReference type="InterPro" id="IPR001867">
    <property type="entry name" value="OmpR/PhoB-type_DNA-bd"/>
</dbReference>
<dbReference type="CDD" id="cd17574">
    <property type="entry name" value="REC_OmpR"/>
    <property type="match status" value="1"/>
</dbReference>
<comment type="caution">
    <text evidence="10">The sequence shown here is derived from an EMBL/GenBank/DDBJ whole genome shotgun (WGS) entry which is preliminary data.</text>
</comment>
<dbReference type="Pfam" id="PF00072">
    <property type="entry name" value="Response_reg"/>
    <property type="match status" value="1"/>
</dbReference>
<keyword evidence="6" id="KW-0597">Phosphoprotein</keyword>
<dbReference type="GO" id="GO:0006355">
    <property type="term" value="P:regulation of DNA-templated transcription"/>
    <property type="evidence" value="ECO:0007669"/>
    <property type="project" value="InterPro"/>
</dbReference>
<dbReference type="InterPro" id="IPR036388">
    <property type="entry name" value="WH-like_DNA-bd_sf"/>
</dbReference>
<evidence type="ECO:0000256" key="7">
    <source>
        <dbReference type="PROSITE-ProRule" id="PRU01091"/>
    </source>
</evidence>
<keyword evidence="3 7" id="KW-0238">DNA-binding</keyword>
<keyword evidence="2" id="KW-0805">Transcription regulation</keyword>
<evidence type="ECO:0000256" key="1">
    <source>
        <dbReference type="ARBA" id="ARBA00018672"/>
    </source>
</evidence>
<dbReference type="GO" id="GO:0000976">
    <property type="term" value="F:transcription cis-regulatory region binding"/>
    <property type="evidence" value="ECO:0007669"/>
    <property type="project" value="TreeGrafter"/>
</dbReference>
<accession>A0A415E401</accession>
<name>A0A415E401_9FIRM</name>
<dbReference type="EMBL" id="QRMS01000002">
    <property type="protein sequence ID" value="RHJ88314.1"/>
    <property type="molecule type" value="Genomic_DNA"/>
</dbReference>
<sequence length="228" mass="25829">MKKILLIEDDKDLNLGLTYDLRSEGYQVYSARNLGEGMALLEKQEVDLLLLDGNLPDGDGFDFCKAVKTEGDLPVIFLTARDLETDEITGFDCGADDYITKPFSMAVLHKRIEAVFRRGGQKSGNSRSLYDDGYLLIDFDGLTAYKEGSALTLTPTEFKLLRLLIANDQKVVTKTLILEKLWDNVGNFVDEHAVAVNINRLRKKLEDETHQYIKTMYGMGYQWKGQQK</sequence>
<feature type="domain" description="Response regulatory" evidence="8">
    <location>
        <begin position="3"/>
        <end position="116"/>
    </location>
</feature>
<comment type="function">
    <text evidence="5">May play the central regulatory role in sporulation. It may be an element of the effector pathway responsible for the activation of sporulation genes in response to nutritional stress. Spo0A may act in concert with spo0H (a sigma factor) to control the expression of some genes that are critical to the sporulation process.</text>
</comment>
<reference evidence="10 11" key="1">
    <citation type="submission" date="2018-08" db="EMBL/GenBank/DDBJ databases">
        <title>A genome reference for cultivated species of the human gut microbiota.</title>
        <authorList>
            <person name="Zou Y."/>
            <person name="Xue W."/>
            <person name="Luo G."/>
        </authorList>
    </citation>
    <scope>NUCLEOTIDE SEQUENCE [LARGE SCALE GENOMIC DNA]</scope>
    <source>
        <strain evidence="10 11">AM07-24</strain>
    </source>
</reference>
<evidence type="ECO:0000256" key="6">
    <source>
        <dbReference type="PROSITE-ProRule" id="PRU00169"/>
    </source>
</evidence>
<dbReference type="InterPro" id="IPR011006">
    <property type="entry name" value="CheY-like_superfamily"/>
</dbReference>
<dbReference type="STRING" id="1776384.GCA_900086585_03910"/>
<protein>
    <recommendedName>
        <fullName evidence="1">Stage 0 sporulation protein A homolog</fullName>
    </recommendedName>
</protein>
<evidence type="ECO:0000256" key="3">
    <source>
        <dbReference type="ARBA" id="ARBA00023125"/>
    </source>
</evidence>
<evidence type="ECO:0000256" key="4">
    <source>
        <dbReference type="ARBA" id="ARBA00023163"/>
    </source>
</evidence>
<gene>
    <name evidence="10" type="ORF">DW099_07870</name>
</gene>
<dbReference type="PROSITE" id="PS51755">
    <property type="entry name" value="OMPR_PHOB"/>
    <property type="match status" value="1"/>
</dbReference>
<dbReference type="AlphaFoldDB" id="A0A415E401"/>
<dbReference type="GO" id="GO:0032993">
    <property type="term" value="C:protein-DNA complex"/>
    <property type="evidence" value="ECO:0007669"/>
    <property type="project" value="TreeGrafter"/>
</dbReference>
<dbReference type="PROSITE" id="PS50110">
    <property type="entry name" value="RESPONSE_REGULATORY"/>
    <property type="match status" value="1"/>
</dbReference>
<dbReference type="InterPro" id="IPR001789">
    <property type="entry name" value="Sig_transdc_resp-reg_receiver"/>
</dbReference>
<feature type="DNA-binding region" description="OmpR/PhoB-type" evidence="7">
    <location>
        <begin position="126"/>
        <end position="225"/>
    </location>
</feature>
<proteinExistence type="predicted"/>
<dbReference type="PANTHER" id="PTHR48111:SF73">
    <property type="entry name" value="ALKALINE PHOSPHATASE SYNTHESIS TRANSCRIPTIONAL REGULATORY PROTEIN PHOP"/>
    <property type="match status" value="1"/>
</dbReference>
<evidence type="ECO:0000313" key="11">
    <source>
        <dbReference type="Proteomes" id="UP000284841"/>
    </source>
</evidence>
<dbReference type="SUPFAM" id="SSF46894">
    <property type="entry name" value="C-terminal effector domain of the bipartite response regulators"/>
    <property type="match status" value="1"/>
</dbReference>
<evidence type="ECO:0000259" key="8">
    <source>
        <dbReference type="PROSITE" id="PS50110"/>
    </source>
</evidence>